<organism evidence="1 2">
    <name type="scientific">Antarcticirhabdus aurantiaca</name>
    <dbReference type="NCBI Taxonomy" id="2606717"/>
    <lineage>
        <taxon>Bacteria</taxon>
        <taxon>Pseudomonadati</taxon>
        <taxon>Pseudomonadota</taxon>
        <taxon>Alphaproteobacteria</taxon>
        <taxon>Hyphomicrobiales</taxon>
        <taxon>Aurantimonadaceae</taxon>
        <taxon>Antarcticirhabdus</taxon>
    </lineage>
</organism>
<proteinExistence type="predicted"/>
<accession>A0ACD4NNI2</accession>
<reference evidence="1" key="1">
    <citation type="submission" date="2022-11" db="EMBL/GenBank/DDBJ databases">
        <title>beta-Carotene-producing bacterium, Jeongeuplla avenae sp. nov., alleviates the salt stress of Arabidopsis seedlings.</title>
        <authorList>
            <person name="Jiang L."/>
            <person name="Lee J."/>
        </authorList>
    </citation>
    <scope>NUCLEOTIDE SEQUENCE</scope>
    <source>
        <strain evidence="1">DY_R2A_6</strain>
    </source>
</reference>
<sequence>MSASRPWRGQPYLDELRPAAGWKVDLALFATYSLELPALGAALLALCGRNDGNGSGSVADFAEAVETLRGKARFIVQRGRIARPSRLPALAGILDQFVVEVPYDEARRSWHPKAALVRYVRGRETAWRLWLGSRNLTRSADLDVGLLVETTKGRRKEGRRVEGIGKVAELLASRAGLPDLDVAKVVNELEAVRWLVPTGMELARVDVADAGERMPSGPSRRRLDAVTVVSPFLDATFLRQAGAWGDRDTRRTLVSTRQALIAVAQAHSSPLVRFERLLVLDAPLPPLEVADEAGDDAAAANPAGSVGDDADPPAPSLHAKLFCFEHGAAATLLMGSANATSRAWDGRNAELLAELKGGAAIIEGLAHLVGSASRVTMDELRGATPAKAGPHDELELLRRRLVGAWSPRLVRDGPAFAVEIDPPAPDVPDGTVLLVGLASMELLAWPPGASRLMLGDVPTSRHTDLLRFELRAGAAAIGWMQRAPVAPPLDADRDTVALAGLMGFGAFQSWMRQLLSGDPVRDDGKRWDRQVGGAGPDERGGDLEQLTLEDIVGSWGTDKTRFRRADAQFERYSDALIAQEGLLTTAERTALRELRAIWRLARERLPA</sequence>
<gene>
    <name evidence="1" type="ORF">OXU80_27015</name>
</gene>
<evidence type="ECO:0000313" key="1">
    <source>
        <dbReference type="EMBL" id="WAJ28419.1"/>
    </source>
</evidence>
<dbReference type="EMBL" id="CP113520">
    <property type="protein sequence ID" value="WAJ28419.1"/>
    <property type="molecule type" value="Genomic_DNA"/>
</dbReference>
<name>A0ACD4NNI2_9HYPH</name>
<keyword evidence="2" id="KW-1185">Reference proteome</keyword>
<protein>
    <submittedName>
        <fullName evidence="1">Phospholipase D family protein</fullName>
    </submittedName>
</protein>
<evidence type="ECO:0000313" key="2">
    <source>
        <dbReference type="Proteomes" id="UP001163223"/>
    </source>
</evidence>
<dbReference type="Proteomes" id="UP001163223">
    <property type="component" value="Chromosome"/>
</dbReference>